<sequence>MAPLSTLSLRVQKLTSEIKEKEQELAKIRKAERKTYKIYIRARGKLASKKQHDLQNPKTKKWYNVCVKSTDDLQALTAKLEQAESELVSLKQRRSDGVAQDRATFEEMLLRR</sequence>
<evidence type="ECO:0000256" key="1">
    <source>
        <dbReference type="SAM" id="Coils"/>
    </source>
</evidence>
<keyword evidence="1" id="KW-0175">Coiled coil</keyword>
<evidence type="ECO:0000313" key="2">
    <source>
        <dbReference type="EMBL" id="KAF1931363.1"/>
    </source>
</evidence>
<keyword evidence="3" id="KW-1185">Reference proteome</keyword>
<feature type="coiled-coil region" evidence="1">
    <location>
        <begin position="66"/>
        <end position="100"/>
    </location>
</feature>
<organism evidence="2 3">
    <name type="scientific">Didymella exigua CBS 183.55</name>
    <dbReference type="NCBI Taxonomy" id="1150837"/>
    <lineage>
        <taxon>Eukaryota</taxon>
        <taxon>Fungi</taxon>
        <taxon>Dikarya</taxon>
        <taxon>Ascomycota</taxon>
        <taxon>Pezizomycotina</taxon>
        <taxon>Dothideomycetes</taxon>
        <taxon>Pleosporomycetidae</taxon>
        <taxon>Pleosporales</taxon>
        <taxon>Pleosporineae</taxon>
        <taxon>Didymellaceae</taxon>
        <taxon>Didymella</taxon>
    </lineage>
</organism>
<reference evidence="2" key="1">
    <citation type="journal article" date="2020" name="Stud. Mycol.">
        <title>101 Dothideomycetes genomes: a test case for predicting lifestyles and emergence of pathogens.</title>
        <authorList>
            <person name="Haridas S."/>
            <person name="Albert R."/>
            <person name="Binder M."/>
            <person name="Bloem J."/>
            <person name="Labutti K."/>
            <person name="Salamov A."/>
            <person name="Andreopoulos B."/>
            <person name="Baker S."/>
            <person name="Barry K."/>
            <person name="Bills G."/>
            <person name="Bluhm B."/>
            <person name="Cannon C."/>
            <person name="Castanera R."/>
            <person name="Culley D."/>
            <person name="Daum C."/>
            <person name="Ezra D."/>
            <person name="Gonzalez J."/>
            <person name="Henrissat B."/>
            <person name="Kuo A."/>
            <person name="Liang C."/>
            <person name="Lipzen A."/>
            <person name="Lutzoni F."/>
            <person name="Magnuson J."/>
            <person name="Mondo S."/>
            <person name="Nolan M."/>
            <person name="Ohm R."/>
            <person name="Pangilinan J."/>
            <person name="Park H.-J."/>
            <person name="Ramirez L."/>
            <person name="Alfaro M."/>
            <person name="Sun H."/>
            <person name="Tritt A."/>
            <person name="Yoshinaga Y."/>
            <person name="Zwiers L.-H."/>
            <person name="Turgeon B."/>
            <person name="Goodwin S."/>
            <person name="Spatafora J."/>
            <person name="Crous P."/>
            <person name="Grigoriev I."/>
        </authorList>
    </citation>
    <scope>NUCLEOTIDE SEQUENCE</scope>
    <source>
        <strain evidence="2">CBS 183.55</strain>
    </source>
</reference>
<dbReference type="EMBL" id="ML978961">
    <property type="protein sequence ID" value="KAF1931363.1"/>
    <property type="molecule type" value="Genomic_DNA"/>
</dbReference>
<dbReference type="OrthoDB" id="3782504at2759"/>
<proteinExistence type="predicted"/>
<feature type="coiled-coil region" evidence="1">
    <location>
        <begin position="4"/>
        <end position="34"/>
    </location>
</feature>
<protein>
    <submittedName>
        <fullName evidence="2">Uncharacterized protein</fullName>
    </submittedName>
</protein>
<dbReference type="RefSeq" id="XP_033451611.1">
    <property type="nucleotide sequence ID" value="XM_033588975.1"/>
</dbReference>
<evidence type="ECO:0000313" key="3">
    <source>
        <dbReference type="Proteomes" id="UP000800082"/>
    </source>
</evidence>
<dbReference type="GeneID" id="54346622"/>
<name>A0A6A5RV34_9PLEO</name>
<accession>A0A6A5RV34</accession>
<dbReference type="AlphaFoldDB" id="A0A6A5RV34"/>
<dbReference type="Proteomes" id="UP000800082">
    <property type="component" value="Unassembled WGS sequence"/>
</dbReference>
<gene>
    <name evidence="2" type="ORF">M421DRAFT_2860</name>
</gene>